<dbReference type="Pfam" id="PF06083">
    <property type="entry name" value="IL17"/>
    <property type="match status" value="1"/>
</dbReference>
<accession>A0A9N7ZDD4</accession>
<dbReference type="GO" id="GO:0005125">
    <property type="term" value="F:cytokine activity"/>
    <property type="evidence" value="ECO:0007669"/>
    <property type="project" value="InterPro"/>
</dbReference>
<proteinExistence type="inferred from homology"/>
<comment type="subcellular location">
    <subcellularLocation>
        <location evidence="1">Secreted</location>
    </subcellularLocation>
</comment>
<evidence type="ECO:0000313" key="7">
    <source>
        <dbReference type="Proteomes" id="UP001153269"/>
    </source>
</evidence>
<sequence length="167" mass="18419">MDLTQLLLGLTLLLSSVWRCSTSRCLNDTELVKAAEKRLVTHYSHLLDVGPEAAVAADSPASCPVQLYNQRPVELSDRSVSPWRYVRKPMTDHFPSMYSEAQCLCSGCILIQGQNPPKESLDYNSVPVLQSRVFLKRELCSGGGEYRLKPVTVDVAVGCTCARVKSS</sequence>
<evidence type="ECO:0008006" key="8">
    <source>
        <dbReference type="Google" id="ProtNLM"/>
    </source>
</evidence>
<keyword evidence="3" id="KW-0964">Secreted</keyword>
<evidence type="ECO:0000256" key="5">
    <source>
        <dbReference type="SAM" id="SignalP"/>
    </source>
</evidence>
<evidence type="ECO:0000256" key="1">
    <source>
        <dbReference type="ARBA" id="ARBA00004613"/>
    </source>
</evidence>
<reference evidence="6" key="1">
    <citation type="submission" date="2020-03" db="EMBL/GenBank/DDBJ databases">
        <authorList>
            <person name="Weist P."/>
        </authorList>
    </citation>
    <scope>NUCLEOTIDE SEQUENCE</scope>
</reference>
<keyword evidence="7" id="KW-1185">Reference proteome</keyword>
<keyword evidence="4 5" id="KW-0732">Signal</keyword>
<dbReference type="EMBL" id="CADEAL010004470">
    <property type="protein sequence ID" value="CAB1460290.1"/>
    <property type="molecule type" value="Genomic_DNA"/>
</dbReference>
<protein>
    <recommendedName>
        <fullName evidence="8">Interleukin 17C</fullName>
    </recommendedName>
</protein>
<dbReference type="InterPro" id="IPR010345">
    <property type="entry name" value="IL-17_fam"/>
</dbReference>
<gene>
    <name evidence="6" type="ORF">PLEPLA_LOCUS48141</name>
</gene>
<dbReference type="AlphaFoldDB" id="A0A9N7ZDD4"/>
<dbReference type="GO" id="GO:0005576">
    <property type="term" value="C:extracellular region"/>
    <property type="evidence" value="ECO:0007669"/>
    <property type="project" value="UniProtKB-SubCell"/>
</dbReference>
<comment type="caution">
    <text evidence="6">The sequence shown here is derived from an EMBL/GenBank/DDBJ whole genome shotgun (WGS) entry which is preliminary data.</text>
</comment>
<feature type="chain" id="PRO_5040279377" description="Interleukin 17C" evidence="5">
    <location>
        <begin position="23"/>
        <end position="167"/>
    </location>
</feature>
<evidence type="ECO:0000256" key="2">
    <source>
        <dbReference type="ARBA" id="ARBA00007236"/>
    </source>
</evidence>
<evidence type="ECO:0000256" key="4">
    <source>
        <dbReference type="ARBA" id="ARBA00022729"/>
    </source>
</evidence>
<name>A0A9N7ZDD4_PLEPL</name>
<evidence type="ECO:0000256" key="3">
    <source>
        <dbReference type="ARBA" id="ARBA00022525"/>
    </source>
</evidence>
<feature type="signal peptide" evidence="5">
    <location>
        <begin position="1"/>
        <end position="22"/>
    </location>
</feature>
<comment type="similarity">
    <text evidence="2">Belongs to the IL-17 family.</text>
</comment>
<dbReference type="Gene3D" id="2.10.90.10">
    <property type="entry name" value="Cystine-knot cytokines"/>
    <property type="match status" value="1"/>
</dbReference>
<organism evidence="6 7">
    <name type="scientific">Pleuronectes platessa</name>
    <name type="common">European plaice</name>
    <dbReference type="NCBI Taxonomy" id="8262"/>
    <lineage>
        <taxon>Eukaryota</taxon>
        <taxon>Metazoa</taxon>
        <taxon>Chordata</taxon>
        <taxon>Craniata</taxon>
        <taxon>Vertebrata</taxon>
        <taxon>Euteleostomi</taxon>
        <taxon>Actinopterygii</taxon>
        <taxon>Neopterygii</taxon>
        <taxon>Teleostei</taxon>
        <taxon>Neoteleostei</taxon>
        <taxon>Acanthomorphata</taxon>
        <taxon>Carangaria</taxon>
        <taxon>Pleuronectiformes</taxon>
        <taxon>Pleuronectoidei</taxon>
        <taxon>Pleuronectidae</taxon>
        <taxon>Pleuronectes</taxon>
    </lineage>
</organism>
<dbReference type="InterPro" id="IPR029034">
    <property type="entry name" value="Cystine-knot_cytokine"/>
</dbReference>
<evidence type="ECO:0000313" key="6">
    <source>
        <dbReference type="EMBL" id="CAB1460290.1"/>
    </source>
</evidence>
<dbReference type="SUPFAM" id="SSF57501">
    <property type="entry name" value="Cystine-knot cytokines"/>
    <property type="match status" value="1"/>
</dbReference>
<dbReference type="Proteomes" id="UP001153269">
    <property type="component" value="Unassembled WGS sequence"/>
</dbReference>